<accession>A0ACC2YVG7</accession>
<gene>
    <name evidence="1" type="ORF">H2199_006422</name>
</gene>
<protein>
    <submittedName>
        <fullName evidence="1">Uncharacterized protein</fullName>
    </submittedName>
</protein>
<sequence length="418" mass="46430">MVLLTGGQVSVAISSAIVFFFTSILFLAGYVLQQQTVSDIQAVIKPHVPSPIAPPVPSPSPTNPNARAARPVGASLKRYGELQAYLSSGPKSIDWSKLAYTQLVKDHADVCNAVMLFGDLHRMKSPARRILLFPQAWATGGKGEVEDPWAETSRRLLRKAARRYRVILQPMTTMAHGADDSLASSYSLATLFALKDYDRVLQLATPGLVLESSPLDSILGFGRPEPLSALPVDDTRTNISMTLLLARPSSKSFEEVFQQWVSGPTSDSELFRHIFSPPRSLLPSHFHKQGIVTDTASLRDVPELFNTTSFLDRTAYVHLFDPGLPGPEYDVPYSERLRFRPRHDDASFLWERFYETYRQRRMDVCGLDLETWQPPVVVVDQAPKHPTEEATETREAGATATLAVEDVDDKPTEHGDTL</sequence>
<dbReference type="Proteomes" id="UP001172680">
    <property type="component" value="Unassembled WGS sequence"/>
</dbReference>
<name>A0ACC2YVG7_9PEZI</name>
<evidence type="ECO:0000313" key="2">
    <source>
        <dbReference type="Proteomes" id="UP001172680"/>
    </source>
</evidence>
<organism evidence="1 2">
    <name type="scientific">Coniosporium tulheliwenetii</name>
    <dbReference type="NCBI Taxonomy" id="3383036"/>
    <lineage>
        <taxon>Eukaryota</taxon>
        <taxon>Fungi</taxon>
        <taxon>Dikarya</taxon>
        <taxon>Ascomycota</taxon>
        <taxon>Pezizomycotina</taxon>
        <taxon>Dothideomycetes</taxon>
        <taxon>Dothideomycetes incertae sedis</taxon>
        <taxon>Coniosporium</taxon>
    </lineage>
</organism>
<comment type="caution">
    <text evidence="1">The sequence shown here is derived from an EMBL/GenBank/DDBJ whole genome shotgun (WGS) entry which is preliminary data.</text>
</comment>
<reference evidence="1" key="1">
    <citation type="submission" date="2022-10" db="EMBL/GenBank/DDBJ databases">
        <title>Culturing micro-colonial fungi from biological soil crusts in the Mojave desert and describing Neophaeococcomyces mojavensis, and introducing the new genera and species Taxawa tesnikishii.</title>
        <authorList>
            <person name="Kurbessoian T."/>
            <person name="Stajich J.E."/>
        </authorList>
    </citation>
    <scope>NUCLEOTIDE SEQUENCE</scope>
    <source>
        <strain evidence="1">JES_115</strain>
    </source>
</reference>
<keyword evidence="2" id="KW-1185">Reference proteome</keyword>
<dbReference type="EMBL" id="JAPDRP010000019">
    <property type="protein sequence ID" value="KAJ9639389.1"/>
    <property type="molecule type" value="Genomic_DNA"/>
</dbReference>
<evidence type="ECO:0000313" key="1">
    <source>
        <dbReference type="EMBL" id="KAJ9639389.1"/>
    </source>
</evidence>
<proteinExistence type="predicted"/>